<accession>A0ACC0VBA1</accession>
<organism evidence="1 2">
    <name type="scientific">Trichothecium roseum</name>
    <dbReference type="NCBI Taxonomy" id="47278"/>
    <lineage>
        <taxon>Eukaryota</taxon>
        <taxon>Fungi</taxon>
        <taxon>Dikarya</taxon>
        <taxon>Ascomycota</taxon>
        <taxon>Pezizomycotina</taxon>
        <taxon>Sordariomycetes</taxon>
        <taxon>Hypocreomycetidae</taxon>
        <taxon>Hypocreales</taxon>
        <taxon>Hypocreales incertae sedis</taxon>
        <taxon>Trichothecium</taxon>
    </lineage>
</organism>
<evidence type="ECO:0000313" key="1">
    <source>
        <dbReference type="EMBL" id="KAI9903479.1"/>
    </source>
</evidence>
<comment type="caution">
    <text evidence="1">The sequence shown here is derived from an EMBL/GenBank/DDBJ whole genome shotgun (WGS) entry which is preliminary data.</text>
</comment>
<dbReference type="EMBL" id="CM047940">
    <property type="protein sequence ID" value="KAI9903479.1"/>
    <property type="molecule type" value="Genomic_DNA"/>
</dbReference>
<proteinExistence type="predicted"/>
<sequence length="409" mass="45128">MPLNVLICGGGCAGPALAFWLSRLGHNITIVERHPALRDTGAQIDLRAQGIHVARRMGLLSTIKEYVADEDGLHILDTEGNVCATVMANKTGKGPQSFTSEYEIMRGDLVRILYNATDNENVKYVFGKSVESFEDDGEGVTAQFSDGSSGRFDMLVGADGQGSRIRRAILPPGEDPSTHLGVHLAYWTVPRVESDDKMSRSFSAPGGRVVMQRTPNPRVAQIYLVLRDDDGAASKLQSMHKVSAEEQKEFWAQRFGDIGWRMPRFLAGLKDTDNFYCSELVQIKTNTWHKGRVVLLGDAAHCASPASGMGTTGGLVGAYVLAGEIARNAGNVEQAFASYDKVMRPFAEEMQSGHPHFVKYILPISTWGIKVLHAIFWLVCFLRIPDLATRFLPEDKGNWRLPDYPELEK</sequence>
<name>A0ACC0VBA1_9HYPO</name>
<dbReference type="Proteomes" id="UP001163324">
    <property type="component" value="Chromosome 1"/>
</dbReference>
<reference evidence="1" key="1">
    <citation type="submission" date="2022-10" db="EMBL/GenBank/DDBJ databases">
        <title>Complete Genome of Trichothecium roseum strain YXFP-22015, a Plant Pathogen Isolated from Citrus.</title>
        <authorList>
            <person name="Wang Y."/>
            <person name="Zhu L."/>
        </authorList>
    </citation>
    <scope>NUCLEOTIDE SEQUENCE</scope>
    <source>
        <strain evidence="1">YXFP-22015</strain>
    </source>
</reference>
<evidence type="ECO:0000313" key="2">
    <source>
        <dbReference type="Proteomes" id="UP001163324"/>
    </source>
</evidence>
<gene>
    <name evidence="1" type="ORF">N3K66_000008</name>
</gene>
<keyword evidence="2" id="KW-1185">Reference proteome</keyword>
<protein>
    <submittedName>
        <fullName evidence="1">Uncharacterized protein</fullName>
    </submittedName>
</protein>